<evidence type="ECO:0000256" key="2">
    <source>
        <dbReference type="ARBA" id="ARBA00022741"/>
    </source>
</evidence>
<comment type="similarity">
    <text evidence="1 5">Belongs to the 5-formyltetrahydrofolate cyclo-ligase family.</text>
</comment>
<evidence type="ECO:0000256" key="4">
    <source>
        <dbReference type="PIRSR" id="PIRSR006806-1"/>
    </source>
</evidence>
<dbReference type="Gene3D" id="3.40.50.10420">
    <property type="entry name" value="NagB/RpiA/CoA transferase-like"/>
    <property type="match status" value="1"/>
</dbReference>
<dbReference type="InterPro" id="IPR024185">
    <property type="entry name" value="FTHF_cligase-like_sf"/>
</dbReference>
<comment type="caution">
    <text evidence="7">The sequence shown here is derived from an EMBL/GenBank/DDBJ whole genome shotgun (WGS) entry which is preliminary data.</text>
</comment>
<dbReference type="PIRSF" id="PIRSF006806">
    <property type="entry name" value="FTHF_cligase"/>
    <property type="match status" value="1"/>
</dbReference>
<feature type="binding site" evidence="4">
    <location>
        <begin position="7"/>
        <end position="11"/>
    </location>
    <ligand>
        <name>ATP</name>
        <dbReference type="ChEBI" id="CHEBI:30616"/>
    </ligand>
</feature>
<dbReference type="Proteomes" id="UP001138997">
    <property type="component" value="Unassembled WGS sequence"/>
</dbReference>
<dbReference type="PANTHER" id="PTHR23407:SF1">
    <property type="entry name" value="5-FORMYLTETRAHYDROFOLATE CYCLO-LIGASE"/>
    <property type="match status" value="1"/>
</dbReference>
<dbReference type="GO" id="GO:0009396">
    <property type="term" value="P:folic acid-containing compound biosynthetic process"/>
    <property type="evidence" value="ECO:0007669"/>
    <property type="project" value="TreeGrafter"/>
</dbReference>
<organism evidence="7 8">
    <name type="scientific">Kineosporia babensis</name>
    <dbReference type="NCBI Taxonomy" id="499548"/>
    <lineage>
        <taxon>Bacteria</taxon>
        <taxon>Bacillati</taxon>
        <taxon>Actinomycetota</taxon>
        <taxon>Actinomycetes</taxon>
        <taxon>Kineosporiales</taxon>
        <taxon>Kineosporiaceae</taxon>
        <taxon>Kineosporia</taxon>
    </lineage>
</organism>
<keyword evidence="8" id="KW-1185">Reference proteome</keyword>
<dbReference type="GO" id="GO:0046872">
    <property type="term" value="F:metal ion binding"/>
    <property type="evidence" value="ECO:0007669"/>
    <property type="project" value="UniProtKB-KW"/>
</dbReference>
<dbReference type="InterPro" id="IPR002698">
    <property type="entry name" value="FTHF_cligase"/>
</dbReference>
<keyword evidence="3 4" id="KW-0067">ATP-binding</keyword>
<evidence type="ECO:0000256" key="6">
    <source>
        <dbReference type="SAM" id="MobiDB-lite"/>
    </source>
</evidence>
<comment type="catalytic activity">
    <reaction evidence="5">
        <text>(6S)-5-formyl-5,6,7,8-tetrahydrofolate + ATP = (6R)-5,10-methenyltetrahydrofolate + ADP + phosphate</text>
        <dbReference type="Rhea" id="RHEA:10488"/>
        <dbReference type="ChEBI" id="CHEBI:30616"/>
        <dbReference type="ChEBI" id="CHEBI:43474"/>
        <dbReference type="ChEBI" id="CHEBI:57455"/>
        <dbReference type="ChEBI" id="CHEBI:57457"/>
        <dbReference type="ChEBI" id="CHEBI:456216"/>
        <dbReference type="EC" id="6.3.3.2"/>
    </reaction>
</comment>
<feature type="compositionally biased region" description="Basic residues" evidence="6">
    <location>
        <begin position="8"/>
        <end position="19"/>
    </location>
</feature>
<dbReference type="Pfam" id="PF01812">
    <property type="entry name" value="5-FTHF_cyc-lig"/>
    <property type="match status" value="1"/>
</dbReference>
<comment type="cofactor">
    <cofactor evidence="5">
        <name>Mg(2+)</name>
        <dbReference type="ChEBI" id="CHEBI:18420"/>
    </cofactor>
</comment>
<feature type="binding site" evidence="4">
    <location>
        <position position="58"/>
    </location>
    <ligand>
        <name>substrate</name>
    </ligand>
</feature>
<dbReference type="GO" id="GO:0005524">
    <property type="term" value="F:ATP binding"/>
    <property type="evidence" value="ECO:0007669"/>
    <property type="project" value="UniProtKB-KW"/>
</dbReference>
<keyword evidence="5" id="KW-0460">Magnesium</keyword>
<keyword evidence="2 4" id="KW-0547">Nucleotide-binding</keyword>
<evidence type="ECO:0000313" key="8">
    <source>
        <dbReference type="Proteomes" id="UP001138997"/>
    </source>
</evidence>
<evidence type="ECO:0000313" key="7">
    <source>
        <dbReference type="EMBL" id="MCD5315648.1"/>
    </source>
</evidence>
<dbReference type="GO" id="GO:0035999">
    <property type="term" value="P:tetrahydrofolate interconversion"/>
    <property type="evidence" value="ECO:0007669"/>
    <property type="project" value="TreeGrafter"/>
</dbReference>
<dbReference type="GO" id="GO:0030272">
    <property type="term" value="F:5-formyltetrahydrofolate cyclo-ligase activity"/>
    <property type="evidence" value="ECO:0007669"/>
    <property type="project" value="UniProtKB-EC"/>
</dbReference>
<dbReference type="RefSeq" id="WP_231448464.1">
    <property type="nucleotide sequence ID" value="NZ_JAJOMB010000023.1"/>
</dbReference>
<name>A0A9X1NM70_9ACTN</name>
<proteinExistence type="inferred from homology"/>
<gene>
    <name evidence="7" type="ORF">LR394_32600</name>
</gene>
<evidence type="ECO:0000256" key="1">
    <source>
        <dbReference type="ARBA" id="ARBA00010638"/>
    </source>
</evidence>
<evidence type="ECO:0000256" key="3">
    <source>
        <dbReference type="ARBA" id="ARBA00022840"/>
    </source>
</evidence>
<sequence length="204" mass="21675">MTPDVGKKAMRQRVRAARARRPEADKHQVETSVARAALELAQVRGASCVAVYASLPDEPGTGELRAGLRAMGVRVLLPVVLESASRPTLDWALDAGGLAPTGWGHLPAPSGLGDLKLLEPTGERLGPDAATQADVLLIPAMAVDRTGLRLGRGRGYYDATLTRLSPKALVIAIVHDDELVDEVPAEPHDQRVAGVLTPSRTLFF</sequence>
<dbReference type="NCBIfam" id="TIGR02727">
    <property type="entry name" value="MTHFS_bact"/>
    <property type="match status" value="1"/>
</dbReference>
<protein>
    <recommendedName>
        <fullName evidence="5">5-formyltetrahydrofolate cyclo-ligase</fullName>
        <ecNumber evidence="5">6.3.3.2</ecNumber>
    </recommendedName>
</protein>
<keyword evidence="5" id="KW-0479">Metal-binding</keyword>
<dbReference type="EC" id="6.3.3.2" evidence="5"/>
<dbReference type="PANTHER" id="PTHR23407">
    <property type="entry name" value="ATPASE INHIBITOR/5-FORMYLTETRAHYDROFOLATE CYCLO-LIGASE"/>
    <property type="match status" value="1"/>
</dbReference>
<dbReference type="EMBL" id="JAJOMB010000023">
    <property type="protein sequence ID" value="MCD5315648.1"/>
    <property type="molecule type" value="Genomic_DNA"/>
</dbReference>
<accession>A0A9X1NM70</accession>
<dbReference type="InterPro" id="IPR037171">
    <property type="entry name" value="NagB/RpiA_transferase-like"/>
</dbReference>
<keyword evidence="7" id="KW-0436">Ligase</keyword>
<feature type="region of interest" description="Disordered" evidence="6">
    <location>
        <begin position="1"/>
        <end position="28"/>
    </location>
</feature>
<evidence type="ECO:0000256" key="5">
    <source>
        <dbReference type="RuleBase" id="RU361279"/>
    </source>
</evidence>
<feature type="binding site" evidence="4">
    <location>
        <begin position="149"/>
        <end position="157"/>
    </location>
    <ligand>
        <name>ATP</name>
        <dbReference type="ChEBI" id="CHEBI:30616"/>
    </ligand>
</feature>
<dbReference type="AlphaFoldDB" id="A0A9X1NM70"/>
<dbReference type="SUPFAM" id="SSF100950">
    <property type="entry name" value="NagB/RpiA/CoA transferase-like"/>
    <property type="match status" value="1"/>
</dbReference>
<reference evidence="7" key="1">
    <citation type="submission" date="2021-11" db="EMBL/GenBank/DDBJ databases">
        <title>Streptomyces corallinus and Kineosporia corallina sp. nov., two new coral-derived marine actinobacteria.</title>
        <authorList>
            <person name="Buangrab K."/>
            <person name="Sutthacheep M."/>
            <person name="Yeemin T."/>
            <person name="Harunari E."/>
            <person name="Igarashi Y."/>
            <person name="Sripreechasak P."/>
            <person name="Kanchanasin P."/>
            <person name="Tanasupawat S."/>
            <person name="Phongsopitanun W."/>
        </authorList>
    </citation>
    <scope>NUCLEOTIDE SEQUENCE</scope>
    <source>
        <strain evidence="7">JCM 31032</strain>
    </source>
</reference>